<evidence type="ECO:0000313" key="2">
    <source>
        <dbReference type="Proteomes" id="UP001456562"/>
    </source>
</evidence>
<dbReference type="EMBL" id="JBEJUE010000038">
    <property type="protein sequence ID" value="MER0428534.1"/>
    <property type="molecule type" value="Genomic_DNA"/>
</dbReference>
<proteinExistence type="predicted"/>
<reference evidence="1 2" key="1">
    <citation type="submission" date="2024-01" db="EMBL/GenBank/DDBJ databases">
        <title>Metagenomic exploration of the rhizosphere soil microbial community and their significance in facilitating the development of wild simulated ginseng.</title>
        <authorList>
            <person name="Huang J."/>
        </authorList>
    </citation>
    <scope>NUCLEOTIDE SEQUENCE [LARGE SCALE GENOMIC DNA]</scope>
    <source>
        <strain evidence="1 2">WY141</strain>
    </source>
</reference>
<keyword evidence="2" id="KW-1185">Reference proteome</keyword>
<accession>A0ABV1QBJ7</accession>
<sequence length="115" mass="11624">MDSATVSDTGQALVKVTYTCPEGKGIWGAGFRIAVNVTQNGVEGTSAAGVCGDDGSGSVTVRVNGRTGSGMTGRDAKFVKGTAQIQAFITDNLQGPDLAKIPTTMITAPDGTQLS</sequence>
<comment type="caution">
    <text evidence="1">The sequence shown here is derived from an EMBL/GenBank/DDBJ whole genome shotgun (WGS) entry which is preliminary data.</text>
</comment>
<evidence type="ECO:0008006" key="3">
    <source>
        <dbReference type="Google" id="ProtNLM"/>
    </source>
</evidence>
<name>A0ABV1QBJ7_STRMI</name>
<dbReference type="RefSeq" id="WP_350240634.1">
    <property type="nucleotide sequence ID" value="NZ_JBEJUE010000038.1"/>
</dbReference>
<evidence type="ECO:0000313" key="1">
    <source>
        <dbReference type="EMBL" id="MER0428534.1"/>
    </source>
</evidence>
<gene>
    <name evidence="1" type="ORF">ABR748_30590</name>
</gene>
<organism evidence="1 2">
    <name type="scientific">Streptomyces microflavus</name>
    <name type="common">Streptomyces lipmanii</name>
    <dbReference type="NCBI Taxonomy" id="1919"/>
    <lineage>
        <taxon>Bacteria</taxon>
        <taxon>Bacillati</taxon>
        <taxon>Actinomycetota</taxon>
        <taxon>Actinomycetes</taxon>
        <taxon>Kitasatosporales</taxon>
        <taxon>Streptomycetaceae</taxon>
        <taxon>Streptomyces</taxon>
    </lineage>
</organism>
<protein>
    <recommendedName>
        <fullName evidence="3">Lipoprotein</fullName>
    </recommendedName>
</protein>
<dbReference type="Proteomes" id="UP001456562">
    <property type="component" value="Unassembled WGS sequence"/>
</dbReference>